<accession>A0A2H4P745</accession>
<name>A0A2H4P745_9CAUD</name>
<reference evidence="1 2" key="1">
    <citation type="submission" date="2017-09" db="EMBL/GenBank/DDBJ databases">
        <authorList>
            <person name="Ehlers B."/>
            <person name="Leendertz F.H."/>
        </authorList>
    </citation>
    <scope>NUCLEOTIDE SEQUENCE [LARGE SCALE GENOMIC DNA]</scope>
</reference>
<protein>
    <submittedName>
        <fullName evidence="1">Uncharacterized protein</fullName>
    </submittedName>
</protein>
<dbReference type="Proteomes" id="UP000241592">
    <property type="component" value="Segment"/>
</dbReference>
<organism evidence="1 2">
    <name type="scientific">Pseudomonas phage nickie</name>
    <dbReference type="NCBI Taxonomy" id="2048977"/>
    <lineage>
        <taxon>Viruses</taxon>
        <taxon>Duplodnaviria</taxon>
        <taxon>Heunggongvirae</taxon>
        <taxon>Uroviricota</taxon>
        <taxon>Caudoviricetes</taxon>
        <taxon>Nickievirus</taxon>
        <taxon>Nickievirus nickie</taxon>
    </lineage>
</organism>
<dbReference type="EMBL" id="MG018927">
    <property type="protein sequence ID" value="ATW58013.1"/>
    <property type="molecule type" value="Genomic_DNA"/>
</dbReference>
<proteinExistence type="predicted"/>
<keyword evidence="2" id="KW-1185">Reference proteome</keyword>
<evidence type="ECO:0000313" key="1">
    <source>
        <dbReference type="EMBL" id="ATW58013.1"/>
    </source>
</evidence>
<sequence>MNAKQRRIADKVRQRASLDADAKVRELEEKRRLFVEECRAQTAQIEASRQRLVRDQEENKESAVRFQAEMEEARLNFVRQSISLKDANVVREVLLLLELDEDPAAIALKIRQQFGLLIPEW</sequence>
<evidence type="ECO:0000313" key="2">
    <source>
        <dbReference type="Proteomes" id="UP000241592"/>
    </source>
</evidence>
<gene>
    <name evidence="1" type="ORF">CNR34_00080</name>
</gene>